<dbReference type="EMBL" id="JARBHB010000007">
    <property type="protein sequence ID" value="KAJ8879658.1"/>
    <property type="molecule type" value="Genomic_DNA"/>
</dbReference>
<evidence type="ECO:0000313" key="1">
    <source>
        <dbReference type="EMBL" id="KAJ8879658.1"/>
    </source>
</evidence>
<keyword evidence="2" id="KW-1185">Reference proteome</keyword>
<proteinExistence type="predicted"/>
<name>A0ABQ9H5W4_9NEOP</name>
<evidence type="ECO:0000313" key="2">
    <source>
        <dbReference type="Proteomes" id="UP001159363"/>
    </source>
</evidence>
<organism evidence="1 2">
    <name type="scientific">Dryococelus australis</name>
    <dbReference type="NCBI Taxonomy" id="614101"/>
    <lineage>
        <taxon>Eukaryota</taxon>
        <taxon>Metazoa</taxon>
        <taxon>Ecdysozoa</taxon>
        <taxon>Arthropoda</taxon>
        <taxon>Hexapoda</taxon>
        <taxon>Insecta</taxon>
        <taxon>Pterygota</taxon>
        <taxon>Neoptera</taxon>
        <taxon>Polyneoptera</taxon>
        <taxon>Phasmatodea</taxon>
        <taxon>Verophasmatodea</taxon>
        <taxon>Anareolatae</taxon>
        <taxon>Phasmatidae</taxon>
        <taxon>Eurycanthinae</taxon>
        <taxon>Dryococelus</taxon>
    </lineage>
</organism>
<evidence type="ECO:0008006" key="3">
    <source>
        <dbReference type="Google" id="ProtNLM"/>
    </source>
</evidence>
<reference evidence="1 2" key="1">
    <citation type="submission" date="2023-02" db="EMBL/GenBank/DDBJ databases">
        <title>LHISI_Scaffold_Assembly.</title>
        <authorList>
            <person name="Stuart O.P."/>
            <person name="Cleave R."/>
            <person name="Magrath M.J.L."/>
            <person name="Mikheyev A.S."/>
        </authorList>
    </citation>
    <scope>NUCLEOTIDE SEQUENCE [LARGE SCALE GENOMIC DNA]</scope>
    <source>
        <strain evidence="1">Daus_M_001</strain>
        <tissue evidence="1">Leg muscle</tissue>
    </source>
</reference>
<comment type="caution">
    <text evidence="1">The sequence shown here is derived from an EMBL/GenBank/DDBJ whole genome shotgun (WGS) entry which is preliminary data.</text>
</comment>
<sequence>MPFNLAPNVLDGREIWGHCWYKKHVEITKAGQRYPCCVRLGIILLGSGVGQAATGREAHMVAKFSERITVPSWFLQLPPVAKNTVNSHWTLVANVQAAMMAVSGRRVHVVGDSQVVMEEVRDAASTSHSASLLDMVLVGTGVSPTALTCLSVTRRVLTACRTMECVSSLLVVHRGRHEPSRRCVNPPVTTGSNIDSHSGDSGGAVVSALASNHGDPGLIPGVFAPGFSYVGIELDDAACRRVFSGYSHSPRPYIPAPLHPRVSFHITFRDDGHLRVPAGKPVTREKCIVEINVPRWKGKGDGEMLMHYGSSIQKFTPYLRRTIRTLPGITAYCVLSCPVYDRRYAAAPSQSYRDVNLITNPTLQAVPEVKVQRGEVWRPHRPWDRATSSNPPLRILCCCTTSIFVTVLVKKYHVCVLCTCEHSWHCCTTIRLGILTKTGHASPTYGLLTSALPGDESDKRRCQLPADDATPTACLPREQRAVSPVASPPETHRHGLFRSTISNSLAHRGPGSNHASDAFGCFPPSTSATTSPRRGVKPILHDSYSRTLYKFLHALVHEPVRLENNTAAREGARVSTECTSSFTLPLTLSPWSWDSRDDSL</sequence>
<accession>A0ABQ9H5W4</accession>
<protein>
    <recommendedName>
        <fullName evidence="3">RNase H type-1 domain-containing protein</fullName>
    </recommendedName>
</protein>
<gene>
    <name evidence="1" type="ORF">PR048_020266</name>
</gene>
<dbReference type="Proteomes" id="UP001159363">
    <property type="component" value="Chromosome 6"/>
</dbReference>